<feature type="compositionally biased region" description="Low complexity" evidence="6">
    <location>
        <begin position="42"/>
        <end position="51"/>
    </location>
</feature>
<dbReference type="InterPro" id="IPR057026">
    <property type="entry name" value="Znf-C2H2_ascomycetes"/>
</dbReference>
<evidence type="ECO:0000259" key="7">
    <source>
        <dbReference type="PROSITE" id="PS50157"/>
    </source>
</evidence>
<keyword evidence="4" id="KW-0862">Zinc</keyword>
<feature type="region of interest" description="Disordered" evidence="6">
    <location>
        <begin position="1"/>
        <end position="73"/>
    </location>
</feature>
<feature type="compositionally biased region" description="Basic and acidic residues" evidence="6">
    <location>
        <begin position="23"/>
        <end position="39"/>
    </location>
</feature>
<dbReference type="VEuPathDB" id="FungiDB:MFRU_015g02060"/>
<dbReference type="PROSITE" id="PS00028">
    <property type="entry name" value="ZINC_FINGER_C2H2_1"/>
    <property type="match status" value="1"/>
</dbReference>
<evidence type="ECO:0000256" key="6">
    <source>
        <dbReference type="SAM" id="MobiDB-lite"/>
    </source>
</evidence>
<name>A0A5M9K2C7_MONFR</name>
<comment type="caution">
    <text evidence="8">The sequence shown here is derived from an EMBL/GenBank/DDBJ whole genome shotgun (WGS) entry which is preliminary data.</text>
</comment>
<dbReference type="GO" id="GO:0000977">
    <property type="term" value="F:RNA polymerase II transcription regulatory region sequence-specific DNA binding"/>
    <property type="evidence" value="ECO:0007669"/>
    <property type="project" value="TreeGrafter"/>
</dbReference>
<dbReference type="EMBL" id="VICG01000003">
    <property type="protein sequence ID" value="KAA8574286.1"/>
    <property type="molecule type" value="Genomic_DNA"/>
</dbReference>
<dbReference type="GO" id="GO:0005634">
    <property type="term" value="C:nucleus"/>
    <property type="evidence" value="ECO:0007669"/>
    <property type="project" value="TreeGrafter"/>
</dbReference>
<dbReference type="PANTHER" id="PTHR24409:SF295">
    <property type="entry name" value="AZ2-RELATED"/>
    <property type="match status" value="1"/>
</dbReference>
<dbReference type="PROSITE" id="PS50157">
    <property type="entry name" value="ZINC_FINGER_C2H2_2"/>
    <property type="match status" value="1"/>
</dbReference>
<reference evidence="8 9" key="1">
    <citation type="submission" date="2019-06" db="EMBL/GenBank/DDBJ databases">
        <title>Genome Sequence of the Brown Rot Fungal Pathogen Monilinia fructicola.</title>
        <authorList>
            <person name="De Miccolis Angelini R.M."/>
            <person name="Landi L."/>
            <person name="Abate D."/>
            <person name="Pollastro S."/>
            <person name="Romanazzi G."/>
            <person name="Faretra F."/>
        </authorList>
    </citation>
    <scope>NUCLEOTIDE SEQUENCE [LARGE SCALE GENOMIC DNA]</scope>
    <source>
        <strain evidence="8 9">Mfrc123</strain>
    </source>
</reference>
<keyword evidence="2" id="KW-0677">Repeat</keyword>
<protein>
    <recommendedName>
        <fullName evidence="7">C2H2-type domain-containing protein</fullName>
    </recommendedName>
</protein>
<evidence type="ECO:0000313" key="8">
    <source>
        <dbReference type="EMBL" id="KAA8574286.1"/>
    </source>
</evidence>
<gene>
    <name evidence="8" type="ORF">EYC84_005781</name>
</gene>
<feature type="compositionally biased region" description="Low complexity" evidence="6">
    <location>
        <begin position="209"/>
        <end position="221"/>
    </location>
</feature>
<evidence type="ECO:0000256" key="3">
    <source>
        <dbReference type="ARBA" id="ARBA00022771"/>
    </source>
</evidence>
<dbReference type="GO" id="GO:0008270">
    <property type="term" value="F:zinc ion binding"/>
    <property type="evidence" value="ECO:0007669"/>
    <property type="project" value="UniProtKB-KW"/>
</dbReference>
<feature type="compositionally biased region" description="Polar residues" evidence="6">
    <location>
        <begin position="401"/>
        <end position="410"/>
    </location>
</feature>
<dbReference type="AlphaFoldDB" id="A0A5M9K2C7"/>
<accession>A0A5M9K2C7</accession>
<dbReference type="Proteomes" id="UP000322873">
    <property type="component" value="Unassembled WGS sequence"/>
</dbReference>
<feature type="region of interest" description="Disordered" evidence="6">
    <location>
        <begin position="461"/>
        <end position="494"/>
    </location>
</feature>
<feature type="compositionally biased region" description="Polar residues" evidence="6">
    <location>
        <begin position="131"/>
        <end position="150"/>
    </location>
</feature>
<feature type="compositionally biased region" description="Polar residues" evidence="6">
    <location>
        <begin position="461"/>
        <end position="482"/>
    </location>
</feature>
<evidence type="ECO:0000313" key="9">
    <source>
        <dbReference type="Proteomes" id="UP000322873"/>
    </source>
</evidence>
<feature type="compositionally biased region" description="Basic and acidic residues" evidence="6">
    <location>
        <begin position="120"/>
        <end position="129"/>
    </location>
</feature>
<dbReference type="GO" id="GO:0000981">
    <property type="term" value="F:DNA-binding transcription factor activity, RNA polymerase II-specific"/>
    <property type="evidence" value="ECO:0007669"/>
    <property type="project" value="TreeGrafter"/>
</dbReference>
<dbReference type="Pfam" id="PF24537">
    <property type="entry name" value="zf-C2H2_fungi"/>
    <property type="match status" value="1"/>
</dbReference>
<evidence type="ECO:0000256" key="1">
    <source>
        <dbReference type="ARBA" id="ARBA00022723"/>
    </source>
</evidence>
<dbReference type="PANTHER" id="PTHR24409">
    <property type="entry name" value="ZINC FINGER PROTEIN 142"/>
    <property type="match status" value="1"/>
</dbReference>
<feature type="domain" description="C2H2-type" evidence="7">
    <location>
        <begin position="547"/>
        <end position="575"/>
    </location>
</feature>
<feature type="region of interest" description="Disordered" evidence="6">
    <location>
        <begin position="289"/>
        <end position="333"/>
    </location>
</feature>
<feature type="region of interest" description="Disordered" evidence="6">
    <location>
        <begin position="118"/>
        <end position="169"/>
    </location>
</feature>
<feature type="compositionally biased region" description="Low complexity" evidence="6">
    <location>
        <begin position="159"/>
        <end position="169"/>
    </location>
</feature>
<evidence type="ECO:0000256" key="5">
    <source>
        <dbReference type="PROSITE-ProRule" id="PRU00042"/>
    </source>
</evidence>
<feature type="compositionally biased region" description="Pro residues" evidence="6">
    <location>
        <begin position="62"/>
        <end position="72"/>
    </location>
</feature>
<evidence type="ECO:0000256" key="4">
    <source>
        <dbReference type="ARBA" id="ARBA00022833"/>
    </source>
</evidence>
<proteinExistence type="predicted"/>
<feature type="region of interest" description="Disordered" evidence="6">
    <location>
        <begin position="206"/>
        <end position="229"/>
    </location>
</feature>
<feature type="region of interest" description="Disordered" evidence="6">
    <location>
        <begin position="352"/>
        <end position="426"/>
    </location>
</feature>
<keyword evidence="3 5" id="KW-0863">Zinc-finger</keyword>
<organism evidence="8 9">
    <name type="scientific">Monilinia fructicola</name>
    <name type="common">Brown rot fungus</name>
    <name type="synonym">Ciboria fructicola</name>
    <dbReference type="NCBI Taxonomy" id="38448"/>
    <lineage>
        <taxon>Eukaryota</taxon>
        <taxon>Fungi</taxon>
        <taxon>Dikarya</taxon>
        <taxon>Ascomycota</taxon>
        <taxon>Pezizomycotina</taxon>
        <taxon>Leotiomycetes</taxon>
        <taxon>Helotiales</taxon>
        <taxon>Sclerotiniaceae</taxon>
        <taxon>Monilinia</taxon>
    </lineage>
</organism>
<dbReference type="InterPro" id="IPR013087">
    <property type="entry name" value="Znf_C2H2_type"/>
</dbReference>
<keyword evidence="9" id="KW-1185">Reference proteome</keyword>
<evidence type="ECO:0000256" key="2">
    <source>
        <dbReference type="ARBA" id="ARBA00022737"/>
    </source>
</evidence>
<dbReference type="Gene3D" id="3.30.160.60">
    <property type="entry name" value="Classic Zinc Finger"/>
    <property type="match status" value="1"/>
</dbReference>
<sequence length="814" mass="89559">MDIPMHGRNPTFHAPLPEICVQDSHHPDRYLDRYPDQHRYHSTSSPSTPAAGPMSIPNAREAPPPPLPPPRYIPDISENGRGDLGWQWANQHRDINWGGSISSVPAGSSLYGSYVSRNSISDERPDIGRRGSSNATITAPTLKDTSNHSNALPKDEGYSSLSASNASIGSTQSRNSISFAVHDAYQTSAQAYDKSLLQKLGSKGDSFTPSRSFAKSPFSSSVNDVSPTSRIAREHGQPTLKPLSLPIHTQKPALAESPINRWADSPLSSGISPGNPYTRLGGINSFDYRSPTDIIDNERSPLPYPRRSGSIADDASSIASHSRDSYQAPSPEYEEGFHMEETSLRRLQIGEEYNGRNEGYSPCSATTGQKRRASSPPRDDGLHLRTVGSASDLARRRESGSRSTPSPRFHSTSTSISSTTSLPRNSFSSTLSVAASSATSLGSYNRPSHGGILPSPMDISTDMSYNGSMSLNPSPRGSISARSTHHRTLSESRPLANARKIPEALGHVKHNSAPSRQGGFICECCPKKPKKFDTQEELNAHEQEKQYECQYCRNRFKNKNEAERHQNSLHLRRHSWSCAALLDWAHAFHPCPTRPSDADTCGYCGEDFPRSGLTSPGPNGHPIPTATNEDWDHRISHLQDMHKFGECNHAKKFFRADHFRQHLKHSHAGTSGKWTNMLENACMIDEPPPEPLRGPERVSPGLGQVQVTTDIPDPNNFLGVIEEVHTQTFEQQKIRTAVSIIMNWGGNLRSSIYTQELFSEHCLHHTTYLFLSITGTPLYLHQIGVSGLVRLVSHCFGGVWLGNGWECGCDDVSE</sequence>
<feature type="compositionally biased region" description="Low complexity" evidence="6">
    <location>
        <begin position="411"/>
        <end position="426"/>
    </location>
</feature>
<feature type="compositionally biased region" description="Low complexity" evidence="6">
    <location>
        <begin position="306"/>
        <end position="320"/>
    </location>
</feature>
<keyword evidence="1" id="KW-0479">Metal-binding</keyword>